<name>A0ABV7CN01_9GAMM</name>
<dbReference type="PROSITE" id="PS50112">
    <property type="entry name" value="PAS"/>
    <property type="match status" value="1"/>
</dbReference>
<proteinExistence type="predicted"/>
<dbReference type="InterPro" id="IPR043128">
    <property type="entry name" value="Rev_trsase/Diguanyl_cyclase"/>
</dbReference>
<dbReference type="Pfam" id="PF00990">
    <property type="entry name" value="GGDEF"/>
    <property type="match status" value="1"/>
</dbReference>
<dbReference type="SMART" id="SM00091">
    <property type="entry name" value="PAS"/>
    <property type="match status" value="1"/>
</dbReference>
<dbReference type="EMBL" id="JBHRSD010000029">
    <property type="protein sequence ID" value="MFC3034007.1"/>
    <property type="molecule type" value="Genomic_DNA"/>
</dbReference>
<reference evidence="6" key="1">
    <citation type="journal article" date="2019" name="Int. J. Syst. Evol. Microbiol.">
        <title>The Global Catalogue of Microorganisms (GCM) 10K type strain sequencing project: providing services to taxonomists for standard genome sequencing and annotation.</title>
        <authorList>
            <consortium name="The Broad Institute Genomics Platform"/>
            <consortium name="The Broad Institute Genome Sequencing Center for Infectious Disease"/>
            <person name="Wu L."/>
            <person name="Ma J."/>
        </authorList>
    </citation>
    <scope>NUCLEOTIDE SEQUENCE [LARGE SCALE GENOMIC DNA]</scope>
    <source>
        <strain evidence="6">KCTC 42730</strain>
    </source>
</reference>
<feature type="domain" description="GGDEF" evidence="4">
    <location>
        <begin position="371"/>
        <end position="500"/>
    </location>
</feature>
<keyword evidence="5" id="KW-0548">Nucleotidyltransferase</keyword>
<organism evidence="5 6">
    <name type="scientific">Pseudoalteromonas fenneropenaei</name>
    <dbReference type="NCBI Taxonomy" id="1737459"/>
    <lineage>
        <taxon>Bacteria</taxon>
        <taxon>Pseudomonadati</taxon>
        <taxon>Pseudomonadota</taxon>
        <taxon>Gammaproteobacteria</taxon>
        <taxon>Alteromonadales</taxon>
        <taxon>Pseudoalteromonadaceae</taxon>
        <taxon>Pseudoalteromonas</taxon>
    </lineage>
</organism>
<evidence type="ECO:0000259" key="3">
    <source>
        <dbReference type="PROSITE" id="PS50112"/>
    </source>
</evidence>
<dbReference type="PANTHER" id="PTHR45138:SF24">
    <property type="entry name" value="DIGUANYLATE CYCLASE DGCC-RELATED"/>
    <property type="match status" value="1"/>
</dbReference>
<dbReference type="NCBIfam" id="TIGR00229">
    <property type="entry name" value="sensory_box"/>
    <property type="match status" value="1"/>
</dbReference>
<keyword evidence="2" id="KW-0472">Membrane</keyword>
<keyword evidence="2" id="KW-1133">Transmembrane helix</keyword>
<dbReference type="SMART" id="SM00267">
    <property type="entry name" value="GGDEF"/>
    <property type="match status" value="1"/>
</dbReference>
<dbReference type="InterPro" id="IPR000014">
    <property type="entry name" value="PAS"/>
</dbReference>
<evidence type="ECO:0000256" key="2">
    <source>
        <dbReference type="SAM" id="Phobius"/>
    </source>
</evidence>
<evidence type="ECO:0000259" key="4">
    <source>
        <dbReference type="PROSITE" id="PS50887"/>
    </source>
</evidence>
<dbReference type="RefSeq" id="WP_377126466.1">
    <property type="nucleotide sequence ID" value="NZ_JBHRSD010000029.1"/>
</dbReference>
<dbReference type="InterPro" id="IPR050469">
    <property type="entry name" value="Diguanylate_Cyclase"/>
</dbReference>
<dbReference type="Gene3D" id="3.30.70.270">
    <property type="match status" value="1"/>
</dbReference>
<dbReference type="SUPFAM" id="SSF55073">
    <property type="entry name" value="Nucleotide cyclase"/>
    <property type="match status" value="1"/>
</dbReference>
<dbReference type="Proteomes" id="UP001595453">
    <property type="component" value="Unassembled WGS sequence"/>
</dbReference>
<dbReference type="PROSITE" id="PS50887">
    <property type="entry name" value="GGDEF"/>
    <property type="match status" value="1"/>
</dbReference>
<keyword evidence="6" id="KW-1185">Reference proteome</keyword>
<dbReference type="CDD" id="cd01949">
    <property type="entry name" value="GGDEF"/>
    <property type="match status" value="1"/>
</dbReference>
<dbReference type="GO" id="GO:0052621">
    <property type="term" value="F:diguanylate cyclase activity"/>
    <property type="evidence" value="ECO:0007669"/>
    <property type="project" value="UniProtKB-EC"/>
</dbReference>
<dbReference type="InterPro" id="IPR000160">
    <property type="entry name" value="GGDEF_dom"/>
</dbReference>
<evidence type="ECO:0000256" key="1">
    <source>
        <dbReference type="ARBA" id="ARBA00012528"/>
    </source>
</evidence>
<feature type="transmembrane region" description="Helical" evidence="2">
    <location>
        <begin position="189"/>
        <end position="213"/>
    </location>
</feature>
<sequence length="508" mass="58322">MEKRMYALIVAIVLFTLGVNSLVFYWSSQVSRGIETLDNAWRSDTSYALHKAKWLAELERHFGYGGFIHHFKNYILRRDDRYYQAALNDIQQLNVAFNAFSQLTQTDLEREALLALHQTLMLYTDNLLLARSETNNMLSTNDLDKLVKVDDAPAEHALQMLRQQLELAFVQAQQDQVGIMQRVTSRSELGAWLVVPLLWVAAGLNLIAFWQVFRLLGERQMLFDAAPDALFYSNQKGKICEVNHIAAKMFGYTRHELLSMTVEDLIPARFRADHVHKRRTFSGKTNLRRTTGSGLRMIILHRNGEEIPVDIAISSVELGHQTYNVAIVRDIRAEQALQQKAERDHLTQVFNRRHLDDLLLEELQRANRYHRRLGVLIIDLDHFKALNDKQGHLQGDLALQHVSEFLINSKRPSDVVGRWGGDEFMLVCPETGRQAALSFALRLVEDYERSNDWKLTLSIGVTAYDLVTDKLTPQICVQDADKALYQAKANGRNQAVLYHPDMQHFIGE</sequence>
<dbReference type="EC" id="2.7.7.65" evidence="1"/>
<dbReference type="SUPFAM" id="SSF55785">
    <property type="entry name" value="PYP-like sensor domain (PAS domain)"/>
    <property type="match status" value="1"/>
</dbReference>
<dbReference type="CDD" id="cd00130">
    <property type="entry name" value="PAS"/>
    <property type="match status" value="1"/>
</dbReference>
<feature type="domain" description="PAS" evidence="3">
    <location>
        <begin position="222"/>
        <end position="266"/>
    </location>
</feature>
<evidence type="ECO:0000313" key="5">
    <source>
        <dbReference type="EMBL" id="MFC3034007.1"/>
    </source>
</evidence>
<dbReference type="Gene3D" id="3.30.450.20">
    <property type="entry name" value="PAS domain"/>
    <property type="match status" value="1"/>
</dbReference>
<comment type="caution">
    <text evidence="5">The sequence shown here is derived from an EMBL/GenBank/DDBJ whole genome shotgun (WGS) entry which is preliminary data.</text>
</comment>
<accession>A0ABV7CN01</accession>
<gene>
    <name evidence="5" type="ORF">ACFOEE_15955</name>
</gene>
<evidence type="ECO:0000313" key="6">
    <source>
        <dbReference type="Proteomes" id="UP001595453"/>
    </source>
</evidence>
<dbReference type="PANTHER" id="PTHR45138">
    <property type="entry name" value="REGULATORY COMPONENTS OF SENSORY TRANSDUCTION SYSTEM"/>
    <property type="match status" value="1"/>
</dbReference>
<keyword evidence="2" id="KW-0812">Transmembrane</keyword>
<dbReference type="InterPro" id="IPR029787">
    <property type="entry name" value="Nucleotide_cyclase"/>
</dbReference>
<dbReference type="NCBIfam" id="TIGR00254">
    <property type="entry name" value="GGDEF"/>
    <property type="match status" value="1"/>
</dbReference>
<keyword evidence="5" id="KW-0808">Transferase</keyword>
<protein>
    <recommendedName>
        <fullName evidence="1">diguanylate cyclase</fullName>
        <ecNumber evidence="1">2.7.7.65</ecNumber>
    </recommendedName>
</protein>
<dbReference type="InterPro" id="IPR035965">
    <property type="entry name" value="PAS-like_dom_sf"/>
</dbReference>
<dbReference type="Pfam" id="PF13426">
    <property type="entry name" value="PAS_9"/>
    <property type="match status" value="1"/>
</dbReference>